<dbReference type="SMART" id="SM00487">
    <property type="entry name" value="DEXDc"/>
    <property type="match status" value="1"/>
</dbReference>
<dbReference type="Gene3D" id="3.40.50.300">
    <property type="entry name" value="P-loop containing nucleotide triphosphate hydrolases"/>
    <property type="match status" value="1"/>
</dbReference>
<dbReference type="Proteomes" id="UP001629113">
    <property type="component" value="Unassembled WGS sequence"/>
</dbReference>
<dbReference type="CDD" id="cd18793">
    <property type="entry name" value="SF2_C_SNF"/>
    <property type="match status" value="1"/>
</dbReference>
<evidence type="ECO:0000259" key="6">
    <source>
        <dbReference type="PROSITE" id="PS51194"/>
    </source>
</evidence>
<gene>
    <name evidence="7" type="ORF">PVAG01_00156</name>
</gene>
<proteinExistence type="predicted"/>
<dbReference type="InterPro" id="IPR038718">
    <property type="entry name" value="SNF2-like_sf"/>
</dbReference>
<dbReference type="Pfam" id="PF00176">
    <property type="entry name" value="SNF2-rel_dom"/>
    <property type="match status" value="1"/>
</dbReference>
<feature type="compositionally biased region" description="Basic residues" evidence="5">
    <location>
        <begin position="209"/>
        <end position="220"/>
    </location>
</feature>
<name>A0ABR4PTE9_9HELO</name>
<dbReference type="PROSITE" id="PS51194">
    <property type="entry name" value="HELICASE_CTER"/>
    <property type="match status" value="1"/>
</dbReference>
<dbReference type="Pfam" id="PF00271">
    <property type="entry name" value="Helicase_C"/>
    <property type="match status" value="1"/>
</dbReference>
<feature type="compositionally biased region" description="Basic and acidic residues" evidence="5">
    <location>
        <begin position="261"/>
        <end position="288"/>
    </location>
</feature>
<feature type="domain" description="Helicase C-terminal" evidence="6">
    <location>
        <begin position="838"/>
        <end position="991"/>
    </location>
</feature>
<feature type="region of interest" description="Disordered" evidence="5">
    <location>
        <begin position="1048"/>
        <end position="1108"/>
    </location>
</feature>
<feature type="region of interest" description="Disordered" evidence="5">
    <location>
        <begin position="35"/>
        <end position="80"/>
    </location>
</feature>
<dbReference type="InterPro" id="IPR014001">
    <property type="entry name" value="Helicase_ATP-bd"/>
</dbReference>
<dbReference type="Gene3D" id="3.40.50.10810">
    <property type="entry name" value="Tandem AAA-ATPase domain"/>
    <property type="match status" value="1"/>
</dbReference>
<keyword evidence="2" id="KW-0378">Hydrolase</keyword>
<dbReference type="InterPro" id="IPR050628">
    <property type="entry name" value="SNF2_RAD54_helicase_TF"/>
</dbReference>
<dbReference type="PANTHER" id="PTHR45626:SF17">
    <property type="entry name" value="HELICASE-LIKE TRANSCRIPTION FACTOR"/>
    <property type="match status" value="1"/>
</dbReference>
<feature type="compositionally biased region" description="Basic residues" evidence="5">
    <location>
        <begin position="237"/>
        <end position="247"/>
    </location>
</feature>
<dbReference type="SMART" id="SM00490">
    <property type="entry name" value="HELICc"/>
    <property type="match status" value="1"/>
</dbReference>
<dbReference type="CDD" id="cd18008">
    <property type="entry name" value="DEXDc_SHPRH-like"/>
    <property type="match status" value="1"/>
</dbReference>
<dbReference type="InterPro" id="IPR000330">
    <property type="entry name" value="SNF2_N"/>
</dbReference>
<keyword evidence="8" id="KW-1185">Reference proteome</keyword>
<dbReference type="InterPro" id="IPR027417">
    <property type="entry name" value="P-loop_NTPase"/>
</dbReference>
<feature type="compositionally biased region" description="Acidic residues" evidence="5">
    <location>
        <begin position="1048"/>
        <end position="1069"/>
    </location>
</feature>
<evidence type="ECO:0000256" key="4">
    <source>
        <dbReference type="ARBA" id="ARBA00022840"/>
    </source>
</evidence>
<dbReference type="PANTHER" id="PTHR45626">
    <property type="entry name" value="TRANSCRIPTION TERMINATION FACTOR 2-RELATED"/>
    <property type="match status" value="1"/>
</dbReference>
<accession>A0ABR4PTE9</accession>
<keyword evidence="3" id="KW-0347">Helicase</keyword>
<evidence type="ECO:0000313" key="8">
    <source>
        <dbReference type="Proteomes" id="UP001629113"/>
    </source>
</evidence>
<reference evidence="7 8" key="1">
    <citation type="submission" date="2024-06" db="EMBL/GenBank/DDBJ databases">
        <title>Complete genome of Phlyctema vagabunda strain 19-DSS-EL-015.</title>
        <authorList>
            <person name="Fiorenzani C."/>
        </authorList>
    </citation>
    <scope>NUCLEOTIDE SEQUENCE [LARGE SCALE GENOMIC DNA]</scope>
    <source>
        <strain evidence="7 8">19-DSS-EL-015</strain>
    </source>
</reference>
<comment type="caution">
    <text evidence="7">The sequence shown here is derived from an EMBL/GenBank/DDBJ whole genome shotgun (WGS) entry which is preliminary data.</text>
</comment>
<dbReference type="InterPro" id="IPR001650">
    <property type="entry name" value="Helicase_C-like"/>
</dbReference>
<feature type="compositionally biased region" description="Polar residues" evidence="5">
    <location>
        <begin position="52"/>
        <end position="64"/>
    </location>
</feature>
<dbReference type="InterPro" id="IPR049730">
    <property type="entry name" value="SNF2/RAD54-like_C"/>
</dbReference>
<keyword evidence="1" id="KW-0547">Nucleotide-binding</keyword>
<feature type="compositionally biased region" description="Acidic residues" evidence="5">
    <location>
        <begin position="1094"/>
        <end position="1108"/>
    </location>
</feature>
<dbReference type="EMBL" id="JBFCZG010000001">
    <property type="protein sequence ID" value="KAL3426647.1"/>
    <property type="molecule type" value="Genomic_DNA"/>
</dbReference>
<evidence type="ECO:0000256" key="2">
    <source>
        <dbReference type="ARBA" id="ARBA00022801"/>
    </source>
</evidence>
<feature type="region of interest" description="Disordered" evidence="5">
    <location>
        <begin position="98"/>
        <end position="122"/>
    </location>
</feature>
<feature type="compositionally biased region" description="Basic and acidic residues" evidence="5">
    <location>
        <begin position="69"/>
        <end position="79"/>
    </location>
</feature>
<dbReference type="SUPFAM" id="SSF52540">
    <property type="entry name" value="P-loop containing nucleoside triphosphate hydrolases"/>
    <property type="match status" value="2"/>
</dbReference>
<organism evidence="7 8">
    <name type="scientific">Phlyctema vagabunda</name>
    <dbReference type="NCBI Taxonomy" id="108571"/>
    <lineage>
        <taxon>Eukaryota</taxon>
        <taxon>Fungi</taxon>
        <taxon>Dikarya</taxon>
        <taxon>Ascomycota</taxon>
        <taxon>Pezizomycotina</taxon>
        <taxon>Leotiomycetes</taxon>
        <taxon>Helotiales</taxon>
        <taxon>Dermateaceae</taxon>
        <taxon>Phlyctema</taxon>
    </lineage>
</organism>
<evidence type="ECO:0000256" key="1">
    <source>
        <dbReference type="ARBA" id="ARBA00022741"/>
    </source>
</evidence>
<sequence>MAGDENAESHVSNISAPANAAAIRMLSCAGLARATAAASKPKIKTEPESAYDANSSAKNVQPQLEPTVENDHLDPRHSIDPQGDADVAMQDEPMSEVEVKVEDEGTFEGSGTKRPENTDPIVIDLDSDGEVFIKKEVDNTIKIESDDEVSIKREVDNNIIRIESDDESVIFLSENPSMHDTAGADFSGSSKKHSINLDGDEMHSVGQSLKKKKSRRKTGPRARTAQEALFQENERLKARRAARASKKEKRDSSSVKKSTSRKSDRASRKLERKSAKKSGKDKSKKQDVHSYANPGYYISNDVFTNVQVEEEPMPDYTAPTAKNTLISNLEEQIARRSGKKDLHRTKTDMNSLIKRSRLFGLNNMGLGKTVEMIATIIANPPKKVEEREPLDPNILDEESGPLDIKDARGTTLIVVPSSLLHTSLWKILDGNLDITQKQVVLTTYHEVMASCPWPAKEYLDLLKKSAKVPKKGKEGDDESSRLVQFIEDNRDTAGLLHLVHWNRIVLDEAHFIKNASSKTSLACNALLGDYRWALSGTPIMNCLSEFYPYFRFLRHPATEKMTSDEFTNKLCPDWICSKELTDMLLKTMIRRVMQDKILGHPIVPLPHPHRKVIKNRFTAAETALYRAVELKFINEMNEDLAKEHFNPGMMKPAGKDIHPDFKNYTYRIAQVTRLRQLAAHPCLMEAGIKIIFTEEELRKLQQDLFKIYQKNPISGLVLHNQLNCWIKEQQEDTKYRAENNKSCLETYAEHQLMGGFDNTTCPAEGCGIKFDINTVKDYTDLNKDKKRSYQSQKKNLKGKDFRLYRVDTNSTPSIWVERADDGKCAWLESTKLLAIQLQIDQLLKNAPGEKIIVFVLWRMFARLIGRYLEKKSIGFVYYTGDMTTNERDKALKLFETEPKVRIMVTGLKCGGLGLNLTTASRVICGDLWWNSCVEQQAFGRVYRIGQKLETHLTRIAAINTIDDRFLDLQHKKNLLVDNALQDVKLTEEELAGLFGRVTRDENGKLFIVPSYDGEDEYDKLGLDETESEGQVEDEPEMQDDFEELEDEIEIQDDDQSEGEYEEVEDEIEIHDDGHQDEQDEVQDIDHISISGSESELDFDDDADDEMIE</sequence>
<evidence type="ECO:0000256" key="5">
    <source>
        <dbReference type="SAM" id="MobiDB-lite"/>
    </source>
</evidence>
<feature type="region of interest" description="Disordered" evidence="5">
    <location>
        <begin position="180"/>
        <end position="294"/>
    </location>
</feature>
<evidence type="ECO:0000256" key="3">
    <source>
        <dbReference type="ARBA" id="ARBA00022806"/>
    </source>
</evidence>
<keyword evidence="4" id="KW-0067">ATP-binding</keyword>
<protein>
    <submittedName>
        <fullName evidence="7">DNA repair protein rad5</fullName>
    </submittedName>
</protein>
<evidence type="ECO:0000313" key="7">
    <source>
        <dbReference type="EMBL" id="KAL3426647.1"/>
    </source>
</evidence>